<dbReference type="InterPro" id="IPR000182">
    <property type="entry name" value="GNAT_dom"/>
</dbReference>
<dbReference type="Proteomes" id="UP000199025">
    <property type="component" value="Unassembled WGS sequence"/>
</dbReference>
<sequence length="165" mass="17663">MKSASAADLPAVAEIYAHYVEHSVATFELEPPDLAEWERRFAAVTGAGLPFLVGELDGAVAGYAYCSPWKPRPAYRQTVEDSIYLAPDAVGKGLGGLLLDELLSRCGAAGIREVIAVIAAPGPGNVSSSLHRRRGFTDAGRLTAVGYKHGQWLDTQLMQRSLVPR</sequence>
<feature type="domain" description="N-acetyltransferase" evidence="1">
    <location>
        <begin position="1"/>
        <end position="163"/>
    </location>
</feature>
<organism evidence="2 3">
    <name type="scientific">Amycolatopsis sacchari</name>
    <dbReference type="NCBI Taxonomy" id="115433"/>
    <lineage>
        <taxon>Bacteria</taxon>
        <taxon>Bacillati</taxon>
        <taxon>Actinomycetota</taxon>
        <taxon>Actinomycetes</taxon>
        <taxon>Pseudonocardiales</taxon>
        <taxon>Pseudonocardiaceae</taxon>
        <taxon>Amycolatopsis</taxon>
    </lineage>
</organism>
<dbReference type="PROSITE" id="PS51186">
    <property type="entry name" value="GNAT"/>
    <property type="match status" value="1"/>
</dbReference>
<protein>
    <submittedName>
        <fullName evidence="2">Phosphinothricin acetyltransferase</fullName>
    </submittedName>
</protein>
<dbReference type="Gene3D" id="3.40.630.30">
    <property type="match status" value="1"/>
</dbReference>
<dbReference type="PANTHER" id="PTHR43072:SF8">
    <property type="entry name" value="ACYLTRANSFERASE FABY-RELATED"/>
    <property type="match status" value="1"/>
</dbReference>
<proteinExistence type="predicted"/>
<accession>A0A1I3RUL7</accession>
<dbReference type="EMBL" id="FORP01000006">
    <property type="protein sequence ID" value="SFJ50045.1"/>
    <property type="molecule type" value="Genomic_DNA"/>
</dbReference>
<name>A0A1I3RUL7_9PSEU</name>
<dbReference type="SUPFAM" id="SSF55729">
    <property type="entry name" value="Acyl-CoA N-acyltransferases (Nat)"/>
    <property type="match status" value="1"/>
</dbReference>
<evidence type="ECO:0000313" key="2">
    <source>
        <dbReference type="EMBL" id="SFJ50045.1"/>
    </source>
</evidence>
<evidence type="ECO:0000313" key="3">
    <source>
        <dbReference type="Proteomes" id="UP000199025"/>
    </source>
</evidence>
<keyword evidence="2" id="KW-0808">Transferase</keyword>
<dbReference type="Pfam" id="PF00583">
    <property type="entry name" value="Acetyltransf_1"/>
    <property type="match status" value="1"/>
</dbReference>
<evidence type="ECO:0000259" key="1">
    <source>
        <dbReference type="PROSITE" id="PS51186"/>
    </source>
</evidence>
<dbReference type="InterPro" id="IPR016181">
    <property type="entry name" value="Acyl_CoA_acyltransferase"/>
</dbReference>
<reference evidence="2 3" key="1">
    <citation type="submission" date="2016-10" db="EMBL/GenBank/DDBJ databases">
        <authorList>
            <person name="de Groot N.N."/>
        </authorList>
    </citation>
    <scope>NUCLEOTIDE SEQUENCE [LARGE SCALE GENOMIC DNA]</scope>
    <source>
        <strain evidence="2 3">DSM 44468</strain>
    </source>
</reference>
<keyword evidence="3" id="KW-1185">Reference proteome</keyword>
<dbReference type="GO" id="GO:0016747">
    <property type="term" value="F:acyltransferase activity, transferring groups other than amino-acyl groups"/>
    <property type="evidence" value="ECO:0007669"/>
    <property type="project" value="InterPro"/>
</dbReference>
<dbReference type="STRING" id="115433.SAMN05421835_1064"/>
<dbReference type="PANTHER" id="PTHR43072">
    <property type="entry name" value="N-ACETYLTRANSFERASE"/>
    <property type="match status" value="1"/>
</dbReference>
<gene>
    <name evidence="2" type="ORF">SAMN05421835_1064</name>
</gene>
<dbReference type="AlphaFoldDB" id="A0A1I3RUL7"/>